<feature type="DNA-binding region" description="H-T-H motif" evidence="2">
    <location>
        <begin position="44"/>
        <end position="63"/>
    </location>
</feature>
<name>A0A3R9DZB6_9PSEU</name>
<dbReference type="RefSeq" id="WP_125310906.1">
    <property type="nucleotide sequence ID" value="NZ_RSEC01000046.1"/>
</dbReference>
<evidence type="ECO:0000256" key="1">
    <source>
        <dbReference type="ARBA" id="ARBA00023125"/>
    </source>
</evidence>
<dbReference type="InterPro" id="IPR001647">
    <property type="entry name" value="HTH_TetR"/>
</dbReference>
<feature type="domain" description="HTH tetR-type" evidence="4">
    <location>
        <begin position="22"/>
        <end position="81"/>
    </location>
</feature>
<dbReference type="Gene3D" id="1.10.357.10">
    <property type="entry name" value="Tetracycline Repressor, domain 2"/>
    <property type="match status" value="1"/>
</dbReference>
<evidence type="ECO:0000256" key="3">
    <source>
        <dbReference type="SAM" id="MobiDB-lite"/>
    </source>
</evidence>
<dbReference type="SUPFAM" id="SSF48498">
    <property type="entry name" value="Tetracyclin repressor-like, C-terminal domain"/>
    <property type="match status" value="1"/>
</dbReference>
<evidence type="ECO:0000313" key="5">
    <source>
        <dbReference type="EMBL" id="RSD17152.1"/>
    </source>
</evidence>
<keyword evidence="1 2" id="KW-0238">DNA-binding</keyword>
<evidence type="ECO:0000313" key="6">
    <source>
        <dbReference type="Proteomes" id="UP000267081"/>
    </source>
</evidence>
<dbReference type="GO" id="GO:0003677">
    <property type="term" value="F:DNA binding"/>
    <property type="evidence" value="ECO:0007669"/>
    <property type="project" value="UniProtKB-UniRule"/>
</dbReference>
<gene>
    <name evidence="5" type="ORF">EIY87_20410</name>
</gene>
<dbReference type="OrthoDB" id="4542604at2"/>
<evidence type="ECO:0000259" key="4">
    <source>
        <dbReference type="PROSITE" id="PS50977"/>
    </source>
</evidence>
<dbReference type="Pfam" id="PF00440">
    <property type="entry name" value="TetR_N"/>
    <property type="match status" value="1"/>
</dbReference>
<dbReference type="InterPro" id="IPR036271">
    <property type="entry name" value="Tet_transcr_reg_TetR-rel_C_sf"/>
</dbReference>
<dbReference type="AlphaFoldDB" id="A0A3R9DZB6"/>
<dbReference type="SUPFAM" id="SSF46689">
    <property type="entry name" value="Homeodomain-like"/>
    <property type="match status" value="1"/>
</dbReference>
<proteinExistence type="predicted"/>
<comment type="caution">
    <text evidence="5">The sequence shown here is derived from an EMBL/GenBank/DDBJ whole genome shotgun (WGS) entry which is preliminary data.</text>
</comment>
<protein>
    <submittedName>
        <fullName evidence="5">TetR/AcrR family transcriptional regulator</fullName>
    </submittedName>
</protein>
<dbReference type="PROSITE" id="PS50977">
    <property type="entry name" value="HTH_TETR_2"/>
    <property type="match status" value="1"/>
</dbReference>
<feature type="region of interest" description="Disordered" evidence="3">
    <location>
        <begin position="1"/>
        <end position="21"/>
    </location>
</feature>
<dbReference type="EMBL" id="RSEC01000046">
    <property type="protein sequence ID" value="RSD17152.1"/>
    <property type="molecule type" value="Genomic_DNA"/>
</dbReference>
<reference evidence="5 6" key="1">
    <citation type="submission" date="2018-12" db="EMBL/GenBank/DDBJ databases">
        <title>Amycolatopsis eburnea sp. nov. actinomycete associate with arbuscular mycorrhiza fungal spore.</title>
        <authorList>
            <person name="Lumyong S."/>
            <person name="Chaiya L."/>
        </authorList>
    </citation>
    <scope>NUCLEOTIDE SEQUENCE [LARGE SCALE GENOMIC DNA]</scope>
    <source>
        <strain evidence="5 6">GLM-1</strain>
    </source>
</reference>
<evidence type="ECO:0000256" key="2">
    <source>
        <dbReference type="PROSITE-ProRule" id="PRU00335"/>
    </source>
</evidence>
<dbReference type="Proteomes" id="UP000267081">
    <property type="component" value="Unassembled WGS sequence"/>
</dbReference>
<dbReference type="InterPro" id="IPR009057">
    <property type="entry name" value="Homeodomain-like_sf"/>
</dbReference>
<organism evidence="5 6">
    <name type="scientific">Amycolatopsis eburnea</name>
    <dbReference type="NCBI Taxonomy" id="2267691"/>
    <lineage>
        <taxon>Bacteria</taxon>
        <taxon>Bacillati</taxon>
        <taxon>Actinomycetota</taxon>
        <taxon>Actinomycetes</taxon>
        <taxon>Pseudonocardiales</taxon>
        <taxon>Pseudonocardiaceae</taxon>
        <taxon>Amycolatopsis</taxon>
    </lineage>
</organism>
<sequence>MASRAGTGPGDGRAARWAGQRERRRREFVDAALRAIAEHGPRVSATHIADAAGVARPQLYRQFDDAADLTRAIADRATEQIIVAMRPVWEPQGSAMQMISAAVDAHTGWLAENGNLYRYLTLHSQIGRREGEDAIADVKTVIARQLTQVFEYYLTLFQLDTRVATVLSFGAVGLVDSCAAQWLEAPLGITKAQLAEMLTRWIWHILDDALRTAGIEIDPDLPLPPPPPRQPPTS</sequence>
<keyword evidence="6" id="KW-1185">Reference proteome</keyword>
<accession>A0A3R9DZB6</accession>